<keyword evidence="3 10" id="KW-0132">Cell division</keyword>
<evidence type="ECO:0000256" key="6">
    <source>
        <dbReference type="ARBA" id="ARBA00022960"/>
    </source>
</evidence>
<dbReference type="PANTHER" id="PTHR43024:SF1">
    <property type="entry name" value="UDP-N-ACETYLMURAMOYL-TRIPEPTIDE--D-ALANYL-D-ALANINE LIGASE"/>
    <property type="match status" value="1"/>
</dbReference>
<dbReference type="InterPro" id="IPR036615">
    <property type="entry name" value="Mur_ligase_C_dom_sf"/>
</dbReference>
<accession>A0A1I7MKT4</accession>
<dbReference type="GO" id="GO:0005524">
    <property type="term" value="F:ATP binding"/>
    <property type="evidence" value="ECO:0007669"/>
    <property type="project" value="UniProtKB-UniRule"/>
</dbReference>
<dbReference type="GO" id="GO:0051301">
    <property type="term" value="P:cell division"/>
    <property type="evidence" value="ECO:0007669"/>
    <property type="project" value="UniProtKB-KW"/>
</dbReference>
<evidence type="ECO:0000256" key="12">
    <source>
        <dbReference type="SAM" id="MobiDB-lite"/>
    </source>
</evidence>
<dbReference type="InterPro" id="IPR035911">
    <property type="entry name" value="MurE/MurF_N"/>
</dbReference>
<keyword evidence="4 10" id="KW-0547">Nucleotide-binding</keyword>
<keyword evidence="2 10" id="KW-0436">Ligase</keyword>
<dbReference type="NCBIfam" id="TIGR01143">
    <property type="entry name" value="murF"/>
    <property type="match status" value="1"/>
</dbReference>
<evidence type="ECO:0000259" key="15">
    <source>
        <dbReference type="Pfam" id="PF08245"/>
    </source>
</evidence>
<organism evidence="16 17">
    <name type="scientific">Micrococcus terreus</name>
    <dbReference type="NCBI Taxonomy" id="574650"/>
    <lineage>
        <taxon>Bacteria</taxon>
        <taxon>Bacillati</taxon>
        <taxon>Actinomycetota</taxon>
        <taxon>Actinomycetes</taxon>
        <taxon>Micrococcales</taxon>
        <taxon>Micrococcaceae</taxon>
        <taxon>Micrococcus</taxon>
    </lineage>
</organism>
<evidence type="ECO:0000313" key="16">
    <source>
        <dbReference type="EMBL" id="SFV22536.1"/>
    </source>
</evidence>
<dbReference type="GO" id="GO:0008360">
    <property type="term" value="P:regulation of cell shape"/>
    <property type="evidence" value="ECO:0007669"/>
    <property type="project" value="UniProtKB-KW"/>
</dbReference>
<evidence type="ECO:0000256" key="3">
    <source>
        <dbReference type="ARBA" id="ARBA00022618"/>
    </source>
</evidence>
<evidence type="ECO:0000259" key="14">
    <source>
        <dbReference type="Pfam" id="PF02875"/>
    </source>
</evidence>
<keyword evidence="9 10" id="KW-0961">Cell wall biogenesis/degradation</keyword>
<comment type="function">
    <text evidence="10 11">Involved in cell wall formation. Catalyzes the final step in the synthesis of UDP-N-acetylmuramoyl-pentapeptide, the precursor of murein.</text>
</comment>
<comment type="subcellular location">
    <subcellularLocation>
        <location evidence="10 11">Cytoplasm</location>
    </subcellularLocation>
</comment>
<dbReference type="InterPro" id="IPR000713">
    <property type="entry name" value="Mur_ligase_N"/>
</dbReference>
<evidence type="ECO:0000256" key="4">
    <source>
        <dbReference type="ARBA" id="ARBA00022741"/>
    </source>
</evidence>
<dbReference type="Gene3D" id="3.40.1190.10">
    <property type="entry name" value="Mur-like, catalytic domain"/>
    <property type="match status" value="1"/>
</dbReference>
<evidence type="ECO:0000256" key="8">
    <source>
        <dbReference type="ARBA" id="ARBA00023306"/>
    </source>
</evidence>
<evidence type="ECO:0000256" key="9">
    <source>
        <dbReference type="ARBA" id="ARBA00023316"/>
    </source>
</evidence>
<proteinExistence type="inferred from homology"/>
<protein>
    <recommendedName>
        <fullName evidence="10 11">UDP-N-acetylmuramoyl-tripeptide--D-alanyl-D-alanine ligase</fullName>
        <ecNumber evidence="10 11">6.3.2.10</ecNumber>
    </recommendedName>
    <alternativeName>
        <fullName evidence="10">D-alanyl-D-alanine-adding enzyme</fullName>
    </alternativeName>
</protein>
<dbReference type="Gene3D" id="3.40.1390.10">
    <property type="entry name" value="MurE/MurF, N-terminal domain"/>
    <property type="match status" value="1"/>
</dbReference>
<dbReference type="GO" id="GO:0047480">
    <property type="term" value="F:UDP-N-acetylmuramoyl-tripeptide-D-alanyl-D-alanine ligase activity"/>
    <property type="evidence" value="ECO:0007669"/>
    <property type="project" value="UniProtKB-UniRule"/>
</dbReference>
<dbReference type="InterPro" id="IPR051046">
    <property type="entry name" value="MurCDEF_CellWall_CoF430Synth"/>
</dbReference>
<feature type="domain" description="Mur ligase C-terminal" evidence="14">
    <location>
        <begin position="345"/>
        <end position="473"/>
    </location>
</feature>
<dbReference type="Pfam" id="PF08245">
    <property type="entry name" value="Mur_ligase_M"/>
    <property type="match status" value="1"/>
</dbReference>
<evidence type="ECO:0000256" key="7">
    <source>
        <dbReference type="ARBA" id="ARBA00022984"/>
    </source>
</evidence>
<dbReference type="Pfam" id="PF01225">
    <property type="entry name" value="Mur_ligase"/>
    <property type="match status" value="1"/>
</dbReference>
<evidence type="ECO:0000259" key="13">
    <source>
        <dbReference type="Pfam" id="PF01225"/>
    </source>
</evidence>
<dbReference type="STRING" id="574650.SAMN04487966_104182"/>
<dbReference type="EMBL" id="FPCG01000004">
    <property type="protein sequence ID" value="SFV22536.1"/>
    <property type="molecule type" value="Genomic_DNA"/>
</dbReference>
<dbReference type="SUPFAM" id="SSF53244">
    <property type="entry name" value="MurD-like peptide ligases, peptide-binding domain"/>
    <property type="match status" value="1"/>
</dbReference>
<dbReference type="SUPFAM" id="SSF53623">
    <property type="entry name" value="MurD-like peptide ligases, catalytic domain"/>
    <property type="match status" value="1"/>
</dbReference>
<reference evidence="16 17" key="1">
    <citation type="submission" date="2016-10" db="EMBL/GenBank/DDBJ databases">
        <authorList>
            <person name="de Groot N.N."/>
        </authorList>
    </citation>
    <scope>NUCLEOTIDE SEQUENCE [LARGE SCALE GENOMIC DNA]</scope>
    <source>
        <strain evidence="16 17">CGMCC 1.7054</strain>
    </source>
</reference>
<name>A0A1I7MKT4_9MICC</name>
<comment type="pathway">
    <text evidence="10 11">Cell wall biogenesis; peptidoglycan biosynthesis.</text>
</comment>
<dbReference type="GO" id="GO:0071555">
    <property type="term" value="P:cell wall organization"/>
    <property type="evidence" value="ECO:0007669"/>
    <property type="project" value="UniProtKB-KW"/>
</dbReference>
<dbReference type="GO" id="GO:0008766">
    <property type="term" value="F:UDP-N-acetylmuramoylalanyl-D-glutamyl-2,6-diaminopimelate-D-alanyl-D-alanine ligase activity"/>
    <property type="evidence" value="ECO:0007669"/>
    <property type="project" value="RHEA"/>
</dbReference>
<dbReference type="SUPFAM" id="SSF63418">
    <property type="entry name" value="MurE/MurF N-terminal domain"/>
    <property type="match status" value="1"/>
</dbReference>
<feature type="region of interest" description="Disordered" evidence="12">
    <location>
        <begin position="489"/>
        <end position="516"/>
    </location>
</feature>
<dbReference type="OrthoDB" id="9800958at2"/>
<dbReference type="Proteomes" id="UP000198881">
    <property type="component" value="Unassembled WGS sequence"/>
</dbReference>
<evidence type="ECO:0000313" key="17">
    <source>
        <dbReference type="Proteomes" id="UP000198881"/>
    </source>
</evidence>
<dbReference type="GO" id="GO:0005737">
    <property type="term" value="C:cytoplasm"/>
    <property type="evidence" value="ECO:0007669"/>
    <property type="project" value="UniProtKB-SubCell"/>
</dbReference>
<dbReference type="Pfam" id="PF02875">
    <property type="entry name" value="Mur_ligase_C"/>
    <property type="match status" value="1"/>
</dbReference>
<keyword evidence="8 10" id="KW-0131">Cell cycle</keyword>
<dbReference type="GO" id="GO:0009252">
    <property type="term" value="P:peptidoglycan biosynthetic process"/>
    <property type="evidence" value="ECO:0007669"/>
    <property type="project" value="UniProtKB-UniRule"/>
</dbReference>
<dbReference type="EC" id="6.3.2.10" evidence="10 11"/>
<dbReference type="InterPro" id="IPR013221">
    <property type="entry name" value="Mur_ligase_cen"/>
</dbReference>
<evidence type="ECO:0000256" key="1">
    <source>
        <dbReference type="ARBA" id="ARBA00022490"/>
    </source>
</evidence>
<keyword evidence="7 10" id="KW-0573">Peptidoglycan synthesis</keyword>
<evidence type="ECO:0000256" key="11">
    <source>
        <dbReference type="RuleBase" id="RU004136"/>
    </source>
</evidence>
<comment type="catalytic activity">
    <reaction evidence="10 11">
        <text>D-alanyl-D-alanine + UDP-N-acetyl-alpha-D-muramoyl-L-alanyl-gamma-D-glutamyl-meso-2,6-diaminopimelate + ATP = UDP-N-acetyl-alpha-D-muramoyl-L-alanyl-gamma-D-glutamyl-meso-2,6-diaminopimeloyl-D-alanyl-D-alanine + ADP + phosphate + H(+)</text>
        <dbReference type="Rhea" id="RHEA:28374"/>
        <dbReference type="ChEBI" id="CHEBI:15378"/>
        <dbReference type="ChEBI" id="CHEBI:30616"/>
        <dbReference type="ChEBI" id="CHEBI:43474"/>
        <dbReference type="ChEBI" id="CHEBI:57822"/>
        <dbReference type="ChEBI" id="CHEBI:61386"/>
        <dbReference type="ChEBI" id="CHEBI:83905"/>
        <dbReference type="ChEBI" id="CHEBI:456216"/>
        <dbReference type="EC" id="6.3.2.10"/>
    </reaction>
</comment>
<dbReference type="Gene3D" id="3.90.190.20">
    <property type="entry name" value="Mur ligase, C-terminal domain"/>
    <property type="match status" value="1"/>
</dbReference>
<feature type="binding site" evidence="10">
    <location>
        <begin position="118"/>
        <end position="124"/>
    </location>
    <ligand>
        <name>ATP</name>
        <dbReference type="ChEBI" id="CHEBI:30616"/>
    </ligand>
</feature>
<evidence type="ECO:0000256" key="10">
    <source>
        <dbReference type="HAMAP-Rule" id="MF_02019"/>
    </source>
</evidence>
<dbReference type="AlphaFoldDB" id="A0A1I7MKT4"/>
<dbReference type="InterPro" id="IPR004101">
    <property type="entry name" value="Mur_ligase_C"/>
</dbReference>
<feature type="domain" description="Mur ligase N-terminal catalytic" evidence="13">
    <location>
        <begin position="27"/>
        <end position="85"/>
    </location>
</feature>
<gene>
    <name evidence="10" type="primary">murF</name>
    <name evidence="16" type="ORF">SAMN04487966_104182</name>
</gene>
<keyword evidence="1 10" id="KW-0963">Cytoplasm</keyword>
<dbReference type="UniPathway" id="UPA00219"/>
<dbReference type="RefSeq" id="WP_091696454.1">
    <property type="nucleotide sequence ID" value="NZ_FPCG01000004.1"/>
</dbReference>
<comment type="similarity">
    <text evidence="10">Belongs to the MurCDEF family. MurF subfamily.</text>
</comment>
<dbReference type="InterPro" id="IPR036565">
    <property type="entry name" value="Mur-like_cat_sf"/>
</dbReference>
<dbReference type="HAMAP" id="MF_02019">
    <property type="entry name" value="MurF"/>
    <property type="match status" value="1"/>
</dbReference>
<feature type="compositionally biased region" description="Low complexity" evidence="12">
    <location>
        <begin position="489"/>
        <end position="502"/>
    </location>
</feature>
<dbReference type="PANTHER" id="PTHR43024">
    <property type="entry name" value="UDP-N-ACETYLMURAMOYL-TRIPEPTIDE--D-ALANYL-D-ALANINE LIGASE"/>
    <property type="match status" value="1"/>
</dbReference>
<evidence type="ECO:0000256" key="2">
    <source>
        <dbReference type="ARBA" id="ARBA00022598"/>
    </source>
</evidence>
<dbReference type="InterPro" id="IPR005863">
    <property type="entry name" value="UDP-N-AcMur_synth"/>
</dbReference>
<sequence length="516" mass="53403">MIELSAADIASATGGTLTATVSPDTVVHSATTDSREITSGALFIAKPGEQADGHDFIPAARSAGARLILAERETTDASGTVDPAVIVADVVVAMGALAAEIVRRIRAHSPTTVIGITGSAGKTTTKDLLAALLSTQGPTVAPIGSYNGEVGVPLTVFGADLDTRYLVVEMGADHVGNIEYLCQMVQPDIGVVLMVGTAHAGSFGGVENIARTKGELVEALTSTGVAVLNRDDSRVRLMAERTQAPVAWFSTDPGAFAGIDQALQDGSAAFSALAQDLTTSQMGEPDFTLRIGQGTHAEGHHVVSGLIGSHHASNLVAAAAAAHAAGMDPQQIAATLHGLGAVSRHRMERRDRPDGVTIINDAYNANPESMRAALQTLAILGRSTGRRTVAVLGEMLELGEHRIREHTLIGETVVRLNIDQLLVVGDGARPLFVGAVNEGSWGAEAEHVSTLDEAEALLADRLQPGDIVLVKSSNGVGLRWLGDRLADAGHAASTPAPGPAASDHQDPSGMQKEQVR</sequence>
<feature type="domain" description="Mur ligase central" evidence="15">
    <location>
        <begin position="116"/>
        <end position="322"/>
    </location>
</feature>
<keyword evidence="17" id="KW-1185">Reference proteome</keyword>
<keyword evidence="6 10" id="KW-0133">Cell shape</keyword>
<evidence type="ECO:0000256" key="5">
    <source>
        <dbReference type="ARBA" id="ARBA00022840"/>
    </source>
</evidence>
<keyword evidence="5 10" id="KW-0067">ATP-binding</keyword>